<gene>
    <name evidence="1" type="ORF">M5D96_012672</name>
</gene>
<keyword evidence="2" id="KW-1185">Reference proteome</keyword>
<dbReference type="AlphaFoldDB" id="A0A9P9YDK8"/>
<name>A0A9P9YDK8_9MUSC</name>
<proteinExistence type="predicted"/>
<protein>
    <submittedName>
        <fullName evidence="1">Uncharacterized protein</fullName>
    </submittedName>
</protein>
<dbReference type="Proteomes" id="UP001059596">
    <property type="component" value="Unassembled WGS sequence"/>
</dbReference>
<accession>A0A9P9YDK8</accession>
<evidence type="ECO:0000313" key="1">
    <source>
        <dbReference type="EMBL" id="KAI8034544.1"/>
    </source>
</evidence>
<reference evidence="1" key="1">
    <citation type="journal article" date="2023" name="Genome Biol. Evol.">
        <title>Long-read-based Genome Assembly of Drosophila gunungcola Reveals Fewer Chemosensory Genes in Flower-breeding Species.</title>
        <authorList>
            <person name="Negi A."/>
            <person name="Liao B.Y."/>
            <person name="Yeh S.D."/>
        </authorList>
    </citation>
    <scope>NUCLEOTIDE SEQUENCE</scope>
    <source>
        <strain evidence="1">Sukarami</strain>
    </source>
</reference>
<comment type="caution">
    <text evidence="1">The sequence shown here is derived from an EMBL/GenBank/DDBJ whole genome shotgun (WGS) entry which is preliminary data.</text>
</comment>
<evidence type="ECO:0000313" key="2">
    <source>
        <dbReference type="Proteomes" id="UP001059596"/>
    </source>
</evidence>
<sequence length="110" mass="12618">MHERSFFYWNAFSNFRLSHCKCGSILKAEILPRLENGKILKGLCLASKGEKSCGKRQLRGETRRSVVSCLEKESTHFYRAKKADDMMGEEDDAEPPHLYKASAKYEAVKK</sequence>
<organism evidence="1 2">
    <name type="scientific">Drosophila gunungcola</name>
    <name type="common">fruit fly</name>
    <dbReference type="NCBI Taxonomy" id="103775"/>
    <lineage>
        <taxon>Eukaryota</taxon>
        <taxon>Metazoa</taxon>
        <taxon>Ecdysozoa</taxon>
        <taxon>Arthropoda</taxon>
        <taxon>Hexapoda</taxon>
        <taxon>Insecta</taxon>
        <taxon>Pterygota</taxon>
        <taxon>Neoptera</taxon>
        <taxon>Endopterygota</taxon>
        <taxon>Diptera</taxon>
        <taxon>Brachycera</taxon>
        <taxon>Muscomorpha</taxon>
        <taxon>Ephydroidea</taxon>
        <taxon>Drosophilidae</taxon>
        <taxon>Drosophila</taxon>
        <taxon>Sophophora</taxon>
    </lineage>
</organism>
<dbReference type="EMBL" id="JAMKOV010000069">
    <property type="protein sequence ID" value="KAI8034544.1"/>
    <property type="molecule type" value="Genomic_DNA"/>
</dbReference>